<sequence>MKTDKDIVKDIFDSVNYNASEQEISKAKNVLIKDLKNVPVGQFLFIEDGSIDLTELKDLKRRNPEIKIVVYRQGCLPPMLKDC</sequence>
<proteinExistence type="predicted"/>
<evidence type="ECO:0000313" key="1">
    <source>
        <dbReference type="EMBL" id="DAD76290.1"/>
    </source>
</evidence>
<dbReference type="EMBL" id="BK014798">
    <property type="protein sequence ID" value="DAD76290.1"/>
    <property type="molecule type" value="Genomic_DNA"/>
</dbReference>
<name>A0A8S5M226_9CAUD</name>
<accession>A0A8S5M226</accession>
<reference evidence="1" key="1">
    <citation type="journal article" date="2021" name="Proc. Natl. Acad. Sci. U.S.A.">
        <title>A Catalog of Tens of Thousands of Viruses from Human Metagenomes Reveals Hidden Associations with Chronic Diseases.</title>
        <authorList>
            <person name="Tisza M.J."/>
            <person name="Buck C.B."/>
        </authorList>
    </citation>
    <scope>NUCLEOTIDE SEQUENCE</scope>
    <source>
        <strain evidence="1">CttDR14</strain>
    </source>
</reference>
<organism evidence="1">
    <name type="scientific">Siphoviridae sp. cttDR14</name>
    <dbReference type="NCBI Taxonomy" id="2826490"/>
    <lineage>
        <taxon>Viruses</taxon>
        <taxon>Duplodnaviria</taxon>
        <taxon>Heunggongvirae</taxon>
        <taxon>Uroviricota</taxon>
        <taxon>Caudoviricetes</taxon>
    </lineage>
</organism>
<protein>
    <submittedName>
        <fullName evidence="1">Uncharacterized protein</fullName>
    </submittedName>
</protein>